<keyword evidence="1" id="KW-0812">Transmembrane</keyword>
<sequence length="100" mass="10685">MRFHIASKFRVTKGFTSNSPTSSGTSTNNHKLNKTHSHIQFKATHLHTTRKLYQYAVAASTVLSVLAFLSGNVQVLAALIPINPSTKDCTGAVSSDGVAV</sequence>
<dbReference type="AlphaFoldDB" id="A0A4Y8CDL7"/>
<dbReference type="EMBL" id="PHWZ01001277">
    <property type="protein sequence ID" value="TEY25581.1"/>
    <property type="molecule type" value="Genomic_DNA"/>
</dbReference>
<evidence type="ECO:0000313" key="2">
    <source>
        <dbReference type="EMBL" id="TEY25581.1"/>
    </source>
</evidence>
<gene>
    <name evidence="2" type="ORF">BOTCAL_1281g00010</name>
</gene>
<accession>A0A4Y8CDL7</accession>
<keyword evidence="1" id="KW-1133">Transmembrane helix</keyword>
<protein>
    <submittedName>
        <fullName evidence="2">Uncharacterized protein</fullName>
    </submittedName>
</protein>
<evidence type="ECO:0000256" key="1">
    <source>
        <dbReference type="SAM" id="Phobius"/>
    </source>
</evidence>
<dbReference type="Proteomes" id="UP000297299">
    <property type="component" value="Unassembled WGS sequence"/>
</dbReference>
<organism evidence="2 3">
    <name type="scientific">Botryotinia calthae</name>
    <dbReference type="NCBI Taxonomy" id="38488"/>
    <lineage>
        <taxon>Eukaryota</taxon>
        <taxon>Fungi</taxon>
        <taxon>Dikarya</taxon>
        <taxon>Ascomycota</taxon>
        <taxon>Pezizomycotina</taxon>
        <taxon>Leotiomycetes</taxon>
        <taxon>Helotiales</taxon>
        <taxon>Sclerotiniaceae</taxon>
        <taxon>Botryotinia</taxon>
    </lineage>
</organism>
<keyword evidence="3" id="KW-1185">Reference proteome</keyword>
<reference evidence="2 3" key="1">
    <citation type="submission" date="2017-11" db="EMBL/GenBank/DDBJ databases">
        <title>Comparative genomics of Botrytis spp.</title>
        <authorList>
            <person name="Valero-Jimenez C.A."/>
            <person name="Tapia P."/>
            <person name="Veloso J."/>
            <person name="Silva-Moreno E."/>
            <person name="Staats M."/>
            <person name="Valdes J.H."/>
            <person name="Van Kan J.A.L."/>
        </authorList>
    </citation>
    <scope>NUCLEOTIDE SEQUENCE [LARGE SCALE GENOMIC DNA]</scope>
    <source>
        <strain evidence="2 3">MUCL2830</strain>
    </source>
</reference>
<comment type="caution">
    <text evidence="2">The sequence shown here is derived from an EMBL/GenBank/DDBJ whole genome shotgun (WGS) entry which is preliminary data.</text>
</comment>
<proteinExistence type="predicted"/>
<evidence type="ECO:0000313" key="3">
    <source>
        <dbReference type="Proteomes" id="UP000297299"/>
    </source>
</evidence>
<name>A0A4Y8CDL7_9HELO</name>
<feature type="transmembrane region" description="Helical" evidence="1">
    <location>
        <begin position="52"/>
        <end position="80"/>
    </location>
</feature>
<keyword evidence="1" id="KW-0472">Membrane</keyword>